<name>A0A211ZPJ0_9PROT</name>
<evidence type="ECO:0000256" key="2">
    <source>
        <dbReference type="ARBA" id="ARBA00022448"/>
    </source>
</evidence>
<dbReference type="Pfam" id="PF00528">
    <property type="entry name" value="BPD_transp_1"/>
    <property type="match status" value="1"/>
</dbReference>
<dbReference type="InterPro" id="IPR035906">
    <property type="entry name" value="MetI-like_sf"/>
</dbReference>
<evidence type="ECO:0000313" key="10">
    <source>
        <dbReference type="Proteomes" id="UP000196655"/>
    </source>
</evidence>
<feature type="transmembrane region" description="Helical" evidence="7">
    <location>
        <begin position="91"/>
        <end position="111"/>
    </location>
</feature>
<dbReference type="GO" id="GO:0005886">
    <property type="term" value="C:plasma membrane"/>
    <property type="evidence" value="ECO:0007669"/>
    <property type="project" value="UniProtKB-SubCell"/>
</dbReference>
<keyword evidence="6 7" id="KW-0472">Membrane</keyword>
<comment type="caution">
    <text evidence="9">The sequence shown here is derived from an EMBL/GenBank/DDBJ whole genome shotgun (WGS) entry which is preliminary data.</text>
</comment>
<dbReference type="InterPro" id="IPR051393">
    <property type="entry name" value="ABC_transporter_permease"/>
</dbReference>
<dbReference type="PANTHER" id="PTHR30193:SF42">
    <property type="entry name" value="ABC TRANSPORTER PERMEASE PROTEIN"/>
    <property type="match status" value="1"/>
</dbReference>
<protein>
    <submittedName>
        <fullName evidence="9">Sugar ABC transporter permease</fullName>
    </submittedName>
</protein>
<evidence type="ECO:0000256" key="7">
    <source>
        <dbReference type="RuleBase" id="RU363032"/>
    </source>
</evidence>
<evidence type="ECO:0000256" key="5">
    <source>
        <dbReference type="ARBA" id="ARBA00022989"/>
    </source>
</evidence>
<dbReference type="PROSITE" id="PS50928">
    <property type="entry name" value="ABC_TM1"/>
    <property type="match status" value="1"/>
</dbReference>
<feature type="domain" description="ABC transmembrane type-1" evidence="8">
    <location>
        <begin position="86"/>
        <end position="300"/>
    </location>
</feature>
<dbReference type="GO" id="GO:0055085">
    <property type="term" value="P:transmembrane transport"/>
    <property type="evidence" value="ECO:0007669"/>
    <property type="project" value="InterPro"/>
</dbReference>
<dbReference type="CDD" id="cd06261">
    <property type="entry name" value="TM_PBP2"/>
    <property type="match status" value="1"/>
</dbReference>
<feature type="transmembrane region" description="Helical" evidence="7">
    <location>
        <begin position="277"/>
        <end position="299"/>
    </location>
</feature>
<feature type="transmembrane region" description="Helical" evidence="7">
    <location>
        <begin position="123"/>
        <end position="144"/>
    </location>
</feature>
<gene>
    <name evidence="9" type="ORF">BWR60_10360</name>
</gene>
<sequence>MSLAAPIAARSAGHAGLRRRWRRHRDWVWPVLFLLPGGVLFGLVIVQSTVESLWISLHDWDGMGDKVWIGLANYAELLDDPQFYTSLQNNLIWLVLFLLAPAAGLGLALLLNQKIGGMRLVKSLFFVPLVLAPVTVGVVFTWFYDPTFGLLALIFQAVGATAPALLSDERFVTFAVVAAALWPQITFCMVLFLAGLNNLDDDILGAGRVDGARGWPMFWNVVLPQLRQVSFIAIAVTVIGALRSFDLVAVMTQGGPFGSSSVLAYQMYEQAIFSYRFGYGAAIASVLFLIMSVFIAWYLRRMVRAEAGGG</sequence>
<evidence type="ECO:0000259" key="8">
    <source>
        <dbReference type="PROSITE" id="PS50928"/>
    </source>
</evidence>
<proteinExistence type="inferred from homology"/>
<evidence type="ECO:0000256" key="6">
    <source>
        <dbReference type="ARBA" id="ARBA00023136"/>
    </source>
</evidence>
<keyword evidence="2 7" id="KW-0813">Transport</keyword>
<dbReference type="Gene3D" id="1.10.3720.10">
    <property type="entry name" value="MetI-like"/>
    <property type="match status" value="1"/>
</dbReference>
<evidence type="ECO:0000256" key="1">
    <source>
        <dbReference type="ARBA" id="ARBA00004651"/>
    </source>
</evidence>
<organism evidence="9 10">
    <name type="scientific">Inquilinus limosus</name>
    <dbReference type="NCBI Taxonomy" id="171674"/>
    <lineage>
        <taxon>Bacteria</taxon>
        <taxon>Pseudomonadati</taxon>
        <taxon>Pseudomonadota</taxon>
        <taxon>Alphaproteobacteria</taxon>
        <taxon>Rhodospirillales</taxon>
        <taxon>Rhodospirillaceae</taxon>
        <taxon>Inquilinus</taxon>
    </lineage>
</organism>
<feature type="transmembrane region" description="Helical" evidence="7">
    <location>
        <begin position="27"/>
        <end position="46"/>
    </location>
</feature>
<keyword evidence="5 7" id="KW-1133">Transmembrane helix</keyword>
<evidence type="ECO:0000256" key="3">
    <source>
        <dbReference type="ARBA" id="ARBA00022475"/>
    </source>
</evidence>
<keyword evidence="3" id="KW-1003">Cell membrane</keyword>
<dbReference type="AlphaFoldDB" id="A0A211ZPJ0"/>
<feature type="transmembrane region" description="Helical" evidence="7">
    <location>
        <begin position="174"/>
        <end position="197"/>
    </location>
</feature>
<dbReference type="Proteomes" id="UP000196655">
    <property type="component" value="Unassembled WGS sequence"/>
</dbReference>
<feature type="transmembrane region" description="Helical" evidence="7">
    <location>
        <begin position="150"/>
        <end position="167"/>
    </location>
</feature>
<reference evidence="10" key="1">
    <citation type="submission" date="2017-05" db="EMBL/GenBank/DDBJ databases">
        <authorList>
            <person name="Macchi M."/>
            <person name="Festa S."/>
            <person name="Coppotelli B.M."/>
            <person name="Morelli I.S."/>
        </authorList>
    </citation>
    <scope>NUCLEOTIDE SEQUENCE [LARGE SCALE GENOMIC DNA]</scope>
    <source>
        <strain evidence="10">I</strain>
    </source>
</reference>
<dbReference type="PANTHER" id="PTHR30193">
    <property type="entry name" value="ABC TRANSPORTER PERMEASE PROTEIN"/>
    <property type="match status" value="1"/>
</dbReference>
<evidence type="ECO:0000313" key="9">
    <source>
        <dbReference type="EMBL" id="OWJ67195.1"/>
    </source>
</evidence>
<accession>A0A211ZPJ0</accession>
<comment type="subcellular location">
    <subcellularLocation>
        <location evidence="1 7">Cell membrane</location>
        <topology evidence="1 7">Multi-pass membrane protein</topology>
    </subcellularLocation>
</comment>
<comment type="similarity">
    <text evidence="7">Belongs to the binding-protein-dependent transport system permease family.</text>
</comment>
<dbReference type="EMBL" id="NHON01000015">
    <property type="protein sequence ID" value="OWJ67195.1"/>
    <property type="molecule type" value="Genomic_DNA"/>
</dbReference>
<keyword evidence="4 7" id="KW-0812">Transmembrane</keyword>
<dbReference type="InterPro" id="IPR000515">
    <property type="entry name" value="MetI-like"/>
</dbReference>
<dbReference type="RefSeq" id="WP_218823434.1">
    <property type="nucleotide sequence ID" value="NZ_NHON01000015.1"/>
</dbReference>
<evidence type="ECO:0000256" key="4">
    <source>
        <dbReference type="ARBA" id="ARBA00022692"/>
    </source>
</evidence>
<keyword evidence="10" id="KW-1185">Reference proteome</keyword>
<dbReference type="SUPFAM" id="SSF161098">
    <property type="entry name" value="MetI-like"/>
    <property type="match status" value="1"/>
</dbReference>